<feature type="repeat" description="WD" evidence="8">
    <location>
        <begin position="497"/>
        <end position="538"/>
    </location>
</feature>
<dbReference type="CDD" id="cd00200">
    <property type="entry name" value="WD40"/>
    <property type="match status" value="1"/>
</dbReference>
<feature type="region of interest" description="Disordered" evidence="9">
    <location>
        <begin position="247"/>
        <end position="311"/>
    </location>
</feature>
<evidence type="ECO:0000256" key="2">
    <source>
        <dbReference type="ARBA" id="ARBA00009435"/>
    </source>
</evidence>
<evidence type="ECO:0000256" key="8">
    <source>
        <dbReference type="PROSITE-ProRule" id="PRU00221"/>
    </source>
</evidence>
<keyword evidence="3 8" id="KW-0853">WD repeat</keyword>
<dbReference type="PROSITE" id="PS50896">
    <property type="entry name" value="LISH"/>
    <property type="match status" value="1"/>
</dbReference>
<evidence type="ECO:0000256" key="3">
    <source>
        <dbReference type="ARBA" id="ARBA00022574"/>
    </source>
</evidence>
<comment type="subcellular location">
    <subcellularLocation>
        <location evidence="1">Nucleus</location>
    </subcellularLocation>
</comment>
<dbReference type="Proteomes" id="UP001454036">
    <property type="component" value="Unassembled WGS sequence"/>
</dbReference>
<dbReference type="Pfam" id="PF00400">
    <property type="entry name" value="WD40"/>
    <property type="match status" value="6"/>
</dbReference>
<dbReference type="PROSITE" id="PS00678">
    <property type="entry name" value="WD_REPEATS_1"/>
    <property type="match status" value="4"/>
</dbReference>
<evidence type="ECO:0000313" key="11">
    <source>
        <dbReference type="EMBL" id="GAA0145362.1"/>
    </source>
</evidence>
<organism evidence="11 12">
    <name type="scientific">Lithospermum erythrorhizon</name>
    <name type="common">Purple gromwell</name>
    <name type="synonym">Lithospermum officinale var. erythrorhizon</name>
    <dbReference type="NCBI Taxonomy" id="34254"/>
    <lineage>
        <taxon>Eukaryota</taxon>
        <taxon>Viridiplantae</taxon>
        <taxon>Streptophyta</taxon>
        <taxon>Embryophyta</taxon>
        <taxon>Tracheophyta</taxon>
        <taxon>Spermatophyta</taxon>
        <taxon>Magnoliopsida</taxon>
        <taxon>eudicotyledons</taxon>
        <taxon>Gunneridae</taxon>
        <taxon>Pentapetalae</taxon>
        <taxon>asterids</taxon>
        <taxon>lamiids</taxon>
        <taxon>Boraginales</taxon>
        <taxon>Boraginaceae</taxon>
        <taxon>Boraginoideae</taxon>
        <taxon>Lithospermeae</taxon>
        <taxon>Lithospermum</taxon>
    </lineage>
</organism>
<evidence type="ECO:0000256" key="6">
    <source>
        <dbReference type="ARBA" id="ARBA00023163"/>
    </source>
</evidence>
<keyword evidence="5" id="KW-0805">Transcription regulation</keyword>
<evidence type="ECO:0000313" key="12">
    <source>
        <dbReference type="Proteomes" id="UP001454036"/>
    </source>
</evidence>
<dbReference type="PROSITE" id="PS50294">
    <property type="entry name" value="WD_REPEATS_REGION"/>
    <property type="match status" value="5"/>
</dbReference>
<dbReference type="AlphaFoldDB" id="A0AAV3P5X4"/>
<dbReference type="Gene3D" id="1.25.40.500">
    <property type="entry name" value="TFIID subunit TAF5, NTD2 domain"/>
    <property type="match status" value="1"/>
</dbReference>
<dbReference type="InterPro" id="IPR015943">
    <property type="entry name" value="WD40/YVTN_repeat-like_dom_sf"/>
</dbReference>
<proteinExistence type="inferred from homology"/>
<feature type="repeat" description="WD" evidence="8">
    <location>
        <begin position="539"/>
        <end position="580"/>
    </location>
</feature>
<dbReference type="SUPFAM" id="SSF160897">
    <property type="entry name" value="Taf5 N-terminal domain-like"/>
    <property type="match status" value="1"/>
</dbReference>
<feature type="repeat" description="WD" evidence="8">
    <location>
        <begin position="581"/>
        <end position="622"/>
    </location>
</feature>
<dbReference type="PRINTS" id="PR00320">
    <property type="entry name" value="GPROTEINBRPT"/>
</dbReference>
<dbReference type="PROSITE" id="PS50082">
    <property type="entry name" value="WD_REPEATS_2"/>
    <property type="match status" value="6"/>
</dbReference>
<protein>
    <recommendedName>
        <fullName evidence="10">TFIID subunit TAF5 NTD2 domain-containing protein</fullName>
    </recommendedName>
</protein>
<dbReference type="Gene3D" id="2.130.10.10">
    <property type="entry name" value="YVTN repeat-like/Quinoprotein amine dehydrogenase"/>
    <property type="match status" value="3"/>
</dbReference>
<dbReference type="InterPro" id="IPR007582">
    <property type="entry name" value="TFIID_NTD2"/>
</dbReference>
<dbReference type="InterPro" id="IPR019775">
    <property type="entry name" value="WD40_repeat_CS"/>
</dbReference>
<dbReference type="Pfam" id="PF04494">
    <property type="entry name" value="TFIID_NTD2"/>
    <property type="match status" value="1"/>
</dbReference>
<evidence type="ECO:0000256" key="9">
    <source>
        <dbReference type="SAM" id="MobiDB-lite"/>
    </source>
</evidence>
<dbReference type="CDD" id="cd08044">
    <property type="entry name" value="TAF5_NTD2"/>
    <property type="match status" value="1"/>
</dbReference>
<dbReference type="GO" id="GO:0006367">
    <property type="term" value="P:transcription initiation at RNA polymerase II promoter"/>
    <property type="evidence" value="ECO:0007669"/>
    <property type="project" value="TreeGrafter"/>
</dbReference>
<keyword evidence="6" id="KW-0804">Transcription</keyword>
<dbReference type="SMART" id="SM00320">
    <property type="entry name" value="WD40"/>
    <property type="match status" value="6"/>
</dbReference>
<keyword evidence="12" id="KW-1185">Reference proteome</keyword>
<dbReference type="EMBL" id="BAABME010000770">
    <property type="protein sequence ID" value="GAA0145362.1"/>
    <property type="molecule type" value="Genomic_DNA"/>
</dbReference>
<dbReference type="GO" id="GO:0005669">
    <property type="term" value="C:transcription factor TFIID complex"/>
    <property type="evidence" value="ECO:0007669"/>
    <property type="project" value="TreeGrafter"/>
</dbReference>
<name>A0AAV3P5X4_LITER</name>
<dbReference type="InterPro" id="IPR006594">
    <property type="entry name" value="LisH"/>
</dbReference>
<comment type="similarity">
    <text evidence="2">Belongs to the WD repeat TAF5 family.</text>
</comment>
<sequence>MDEDEIEKAVLAYLKKKGFTQTELVFQEEQQNKITSSAPISNTSTADTHTDPDIVKQILSFAEVENGPAKFQEGYSKLRSWAYSSLDLYKHELLRVLYPVFVHCYMDLVAKGHIEEARGFFNRFRDDHELMHLRDLQKLEGVLTPSHLEEMEFAHTLRLSKANIKMCQYSYDLLLQYLHKTESISMLGVINEHINFQVSPGQPSSITDDADSVSLIGNGQDAANLINQKEVYWGLLEDSFEERLEKTGGVMSDPDKGDGETGEVELEGNKKRPGDGGKQGASGKKTKKDKASGAALKVSRPESTTVSTAPRVKSELSLPSVPAEVEHDILEDLRNRVQLSSASLPSVSFYTFINTHNSLNTATISHDGSLLAGGFSDSSVKVWDMAKLGQHDDNSAPTENMLGRSSEKPYTLFRGHSGPIHSATFSPFGDFLLSSSSDATIRLWSMKLNANLVCYKGHNFPVWDVQYSPMGHYFASASHDRTARIWSMDRIQPLRIMAGHLSDVDCVQWHANCNYIATGSSDKTVRLWDVQSGECVRIFIGHRSMILSLAMSPDGRYMASGDEDGAIMMWDLASGRCVTPLVGHNSCVWTLAFSGEGSLLASGSADCTVKLWDVTTSAKVPKSDEKKTGNTNRLRSLKTLFTKSTPVYDLQFSRRNLLFAAGAFSKGA</sequence>
<dbReference type="InterPro" id="IPR020472">
    <property type="entry name" value="WD40_PAC1"/>
</dbReference>
<feature type="repeat" description="WD" evidence="8">
    <location>
        <begin position="413"/>
        <end position="447"/>
    </location>
</feature>
<keyword evidence="4" id="KW-0677">Repeat</keyword>
<gene>
    <name evidence="11" type="ORF">LIER_05574</name>
</gene>
<dbReference type="PANTHER" id="PTHR19879">
    <property type="entry name" value="TRANSCRIPTION INITIATION FACTOR TFIID"/>
    <property type="match status" value="1"/>
</dbReference>
<evidence type="ECO:0000256" key="5">
    <source>
        <dbReference type="ARBA" id="ARBA00023015"/>
    </source>
</evidence>
<keyword evidence="7" id="KW-0539">Nucleus</keyword>
<dbReference type="SUPFAM" id="SSF50978">
    <property type="entry name" value="WD40 repeat-like"/>
    <property type="match status" value="1"/>
</dbReference>
<accession>A0AAV3P5X4</accession>
<evidence type="ECO:0000256" key="7">
    <source>
        <dbReference type="ARBA" id="ARBA00023242"/>
    </source>
</evidence>
<dbReference type="PANTHER" id="PTHR19879:SF1">
    <property type="entry name" value="CANNONBALL-RELATED"/>
    <property type="match status" value="1"/>
</dbReference>
<feature type="domain" description="TFIID subunit TAF5 NTD2" evidence="10">
    <location>
        <begin position="65"/>
        <end position="194"/>
    </location>
</feature>
<evidence type="ECO:0000259" key="10">
    <source>
        <dbReference type="Pfam" id="PF04494"/>
    </source>
</evidence>
<dbReference type="InterPro" id="IPR037264">
    <property type="entry name" value="TFIID_NTD2_sf"/>
</dbReference>
<comment type="caution">
    <text evidence="11">The sequence shown here is derived from an EMBL/GenBank/DDBJ whole genome shotgun (WGS) entry which is preliminary data.</text>
</comment>
<reference evidence="11 12" key="1">
    <citation type="submission" date="2024-01" db="EMBL/GenBank/DDBJ databases">
        <title>The complete chloroplast genome sequence of Lithospermum erythrorhizon: insights into the phylogenetic relationship among Boraginaceae species and the maternal lineages of purple gromwells.</title>
        <authorList>
            <person name="Okada T."/>
            <person name="Watanabe K."/>
        </authorList>
    </citation>
    <scope>NUCLEOTIDE SEQUENCE [LARGE SCALE GENOMIC DNA]</scope>
</reference>
<dbReference type="GO" id="GO:0016251">
    <property type="term" value="F:RNA polymerase II general transcription initiation factor activity"/>
    <property type="evidence" value="ECO:0007669"/>
    <property type="project" value="TreeGrafter"/>
</dbReference>
<feature type="repeat" description="WD" evidence="8">
    <location>
        <begin position="455"/>
        <end position="496"/>
    </location>
</feature>
<dbReference type="InterPro" id="IPR036322">
    <property type="entry name" value="WD40_repeat_dom_sf"/>
</dbReference>
<evidence type="ECO:0000256" key="1">
    <source>
        <dbReference type="ARBA" id="ARBA00004123"/>
    </source>
</evidence>
<feature type="repeat" description="WD" evidence="8">
    <location>
        <begin position="352"/>
        <end position="385"/>
    </location>
</feature>
<dbReference type="InterPro" id="IPR001680">
    <property type="entry name" value="WD40_rpt"/>
</dbReference>
<evidence type="ECO:0000256" key="4">
    <source>
        <dbReference type="ARBA" id="ARBA00022737"/>
    </source>
</evidence>